<dbReference type="GeneID" id="30991114"/>
<keyword evidence="2" id="KW-0472">Membrane</keyword>
<gene>
    <name evidence="3" type="ORF">CYBJADRAFT_175564</name>
</gene>
<protein>
    <submittedName>
        <fullName evidence="3">Uncharacterized protein</fullName>
    </submittedName>
</protein>
<dbReference type="EMBL" id="KV453947">
    <property type="protein sequence ID" value="ODV70939.1"/>
    <property type="molecule type" value="Genomic_DNA"/>
</dbReference>
<proteinExistence type="predicted"/>
<sequence length="187" mass="21240">MFIKKVSRIVRTIPRVVVLLAVTLVIACSQWLYYSIPPQLGEDQGSADQPLNPHYHSLYFKSDNGFQVIAEQEGKHTSLEGDIHTILDYTEKEYYLNDEYPDFTDKERLDAELNRQSTFKEFVSELLENILSSKPTVGPINNVRHYNESNIYKKTGGHKIPTMSGKLRENNGAEPIRITSDDSGSSS</sequence>
<evidence type="ECO:0000313" key="3">
    <source>
        <dbReference type="EMBL" id="ODV70939.1"/>
    </source>
</evidence>
<reference evidence="3 4" key="1">
    <citation type="journal article" date="2016" name="Proc. Natl. Acad. Sci. U.S.A.">
        <title>Comparative genomics of biotechnologically important yeasts.</title>
        <authorList>
            <person name="Riley R."/>
            <person name="Haridas S."/>
            <person name="Wolfe K.H."/>
            <person name="Lopes M.R."/>
            <person name="Hittinger C.T."/>
            <person name="Goeker M."/>
            <person name="Salamov A.A."/>
            <person name="Wisecaver J.H."/>
            <person name="Long T.M."/>
            <person name="Calvey C.H."/>
            <person name="Aerts A.L."/>
            <person name="Barry K.W."/>
            <person name="Choi C."/>
            <person name="Clum A."/>
            <person name="Coughlan A.Y."/>
            <person name="Deshpande S."/>
            <person name="Douglass A.P."/>
            <person name="Hanson S.J."/>
            <person name="Klenk H.-P."/>
            <person name="LaButti K.M."/>
            <person name="Lapidus A."/>
            <person name="Lindquist E.A."/>
            <person name="Lipzen A.M."/>
            <person name="Meier-Kolthoff J.P."/>
            <person name="Ohm R.A."/>
            <person name="Otillar R.P."/>
            <person name="Pangilinan J.L."/>
            <person name="Peng Y."/>
            <person name="Rokas A."/>
            <person name="Rosa C.A."/>
            <person name="Scheuner C."/>
            <person name="Sibirny A.A."/>
            <person name="Slot J.C."/>
            <person name="Stielow J.B."/>
            <person name="Sun H."/>
            <person name="Kurtzman C.P."/>
            <person name="Blackwell M."/>
            <person name="Grigoriev I.V."/>
            <person name="Jeffries T.W."/>
        </authorList>
    </citation>
    <scope>NUCLEOTIDE SEQUENCE [LARGE SCALE GENOMIC DNA]</scope>
    <source>
        <strain evidence="4">ATCC 18201 / CBS 1600 / BCRC 20928 / JCM 3617 / NBRC 0987 / NRRL Y-1542</strain>
    </source>
</reference>
<evidence type="ECO:0000256" key="1">
    <source>
        <dbReference type="SAM" id="MobiDB-lite"/>
    </source>
</evidence>
<name>A0A1E4RUI4_CYBJN</name>
<accession>A0A1E4RUI4</accession>
<keyword evidence="2" id="KW-0812">Transmembrane</keyword>
<keyword evidence="2" id="KW-1133">Transmembrane helix</keyword>
<dbReference type="Proteomes" id="UP000094389">
    <property type="component" value="Unassembled WGS sequence"/>
</dbReference>
<keyword evidence="4" id="KW-1185">Reference proteome</keyword>
<evidence type="ECO:0000256" key="2">
    <source>
        <dbReference type="SAM" id="Phobius"/>
    </source>
</evidence>
<dbReference type="PROSITE" id="PS51257">
    <property type="entry name" value="PROKAR_LIPOPROTEIN"/>
    <property type="match status" value="1"/>
</dbReference>
<dbReference type="AlphaFoldDB" id="A0A1E4RUI4"/>
<organism evidence="3 4">
    <name type="scientific">Cyberlindnera jadinii (strain ATCC 18201 / CBS 1600 / BCRC 20928 / JCM 3617 / NBRC 0987 / NRRL Y-1542)</name>
    <name type="common">Torula yeast</name>
    <name type="synonym">Candida utilis</name>
    <dbReference type="NCBI Taxonomy" id="983966"/>
    <lineage>
        <taxon>Eukaryota</taxon>
        <taxon>Fungi</taxon>
        <taxon>Dikarya</taxon>
        <taxon>Ascomycota</taxon>
        <taxon>Saccharomycotina</taxon>
        <taxon>Saccharomycetes</taxon>
        <taxon>Phaffomycetales</taxon>
        <taxon>Phaffomycetaceae</taxon>
        <taxon>Cyberlindnera</taxon>
    </lineage>
</organism>
<evidence type="ECO:0000313" key="4">
    <source>
        <dbReference type="Proteomes" id="UP000094389"/>
    </source>
</evidence>
<dbReference type="RefSeq" id="XP_020067978.1">
    <property type="nucleotide sequence ID" value="XM_020216718.1"/>
</dbReference>
<feature type="transmembrane region" description="Helical" evidence="2">
    <location>
        <begin position="12"/>
        <end position="34"/>
    </location>
</feature>
<feature type="region of interest" description="Disordered" evidence="1">
    <location>
        <begin position="155"/>
        <end position="187"/>
    </location>
</feature>